<feature type="domain" description="PNPLA" evidence="4">
    <location>
        <begin position="1"/>
        <end position="242"/>
    </location>
</feature>
<dbReference type="GO" id="GO:0016042">
    <property type="term" value="P:lipid catabolic process"/>
    <property type="evidence" value="ECO:0007669"/>
    <property type="project" value="UniProtKB-UniRule"/>
</dbReference>
<dbReference type="AlphaFoldDB" id="A0A917QR74"/>
<reference evidence="5" key="2">
    <citation type="submission" date="2020-09" db="EMBL/GenBank/DDBJ databases">
        <authorList>
            <person name="Sun Q."/>
            <person name="Zhou Y."/>
        </authorList>
    </citation>
    <scope>NUCLEOTIDE SEQUENCE</scope>
    <source>
        <strain evidence="5">CGMCC 4.7278</strain>
    </source>
</reference>
<evidence type="ECO:0000256" key="2">
    <source>
        <dbReference type="PROSITE-ProRule" id="PRU01161"/>
    </source>
</evidence>
<dbReference type="Pfam" id="PF01734">
    <property type="entry name" value="Patatin"/>
    <property type="match status" value="1"/>
</dbReference>
<keyword evidence="2" id="KW-0378">Hydrolase</keyword>
<proteinExistence type="predicted"/>
<feature type="active site" description="Nucleophile" evidence="2">
    <location>
        <position position="6"/>
    </location>
</feature>
<accession>A0A917QR74</accession>
<evidence type="ECO:0000259" key="4">
    <source>
        <dbReference type="PROSITE" id="PS51635"/>
    </source>
</evidence>
<dbReference type="EMBL" id="BMMW01000004">
    <property type="protein sequence ID" value="GGK64288.1"/>
    <property type="molecule type" value="Genomic_DNA"/>
</dbReference>
<dbReference type="InterPro" id="IPR016035">
    <property type="entry name" value="Acyl_Trfase/lysoPLipase"/>
</dbReference>
<dbReference type="PROSITE" id="PS51635">
    <property type="entry name" value="PNPLA"/>
    <property type="match status" value="1"/>
</dbReference>
<dbReference type="Gene3D" id="3.40.1090.10">
    <property type="entry name" value="Cytosolic phospholipase A2 catalytic domain"/>
    <property type="match status" value="1"/>
</dbReference>
<sequence>MLIGTSAGAELVAALGSGRTPADILAALDAVSPSSARANSTDAAHISVPPHVATAEAARSEPPARARTARASADAARSEAAAPSRAAQASAAARSEPTTDQRAVDPVLAKHLAIDPGRFPPIPALGWPALGLVGAGIKAGSTYQALAGLLPRGRGDATWLREFGEALAPNGWVDHPATWLVAADAATGARVAFGAEGAPKVDLGTAIAASWGIPGWFPPVSAHGRDYVDGGSVSTASVDLLIPLELDEVIVIAPMASEGGAPARGMDRVERLLRAQMTRVLDREIAALRAAGTRVIRIEPGPTELATMGPNFMDVKRRAATLSAARAALPDLVAHAISRTEGVIG</sequence>
<feature type="active site" description="Proton acceptor" evidence="2">
    <location>
        <position position="229"/>
    </location>
</feature>
<evidence type="ECO:0000256" key="3">
    <source>
        <dbReference type="SAM" id="MobiDB-lite"/>
    </source>
</evidence>
<dbReference type="GO" id="GO:0016787">
    <property type="term" value="F:hydrolase activity"/>
    <property type="evidence" value="ECO:0007669"/>
    <property type="project" value="UniProtKB-UniRule"/>
</dbReference>
<comment type="caution">
    <text evidence="2">Lacks conserved residue(s) required for the propagation of feature annotation.</text>
</comment>
<keyword evidence="2" id="KW-0442">Lipid degradation</keyword>
<reference evidence="5" key="1">
    <citation type="journal article" date="2014" name="Int. J. Syst. Evol. Microbiol.">
        <title>Complete genome sequence of Corynebacterium casei LMG S-19264T (=DSM 44701T), isolated from a smear-ripened cheese.</title>
        <authorList>
            <consortium name="US DOE Joint Genome Institute (JGI-PGF)"/>
            <person name="Walter F."/>
            <person name="Albersmeier A."/>
            <person name="Kalinowski J."/>
            <person name="Ruckert C."/>
        </authorList>
    </citation>
    <scope>NUCLEOTIDE SEQUENCE</scope>
    <source>
        <strain evidence="5">CGMCC 4.7278</strain>
    </source>
</reference>
<gene>
    <name evidence="5" type="ORF">GCM10011591_40730</name>
</gene>
<feature type="region of interest" description="Disordered" evidence="3">
    <location>
        <begin position="53"/>
        <end position="103"/>
    </location>
</feature>
<organism evidence="5 6">
    <name type="scientific">Nocardia camponoti</name>
    <dbReference type="NCBI Taxonomy" id="1616106"/>
    <lineage>
        <taxon>Bacteria</taxon>
        <taxon>Bacillati</taxon>
        <taxon>Actinomycetota</taxon>
        <taxon>Actinomycetes</taxon>
        <taxon>Mycobacteriales</taxon>
        <taxon>Nocardiaceae</taxon>
        <taxon>Nocardia</taxon>
    </lineage>
</organism>
<keyword evidence="6" id="KW-1185">Reference proteome</keyword>
<evidence type="ECO:0000256" key="1">
    <source>
        <dbReference type="ARBA" id="ARBA00023098"/>
    </source>
</evidence>
<dbReference type="InterPro" id="IPR002641">
    <property type="entry name" value="PNPLA_dom"/>
</dbReference>
<name>A0A917QR74_9NOCA</name>
<dbReference type="SUPFAM" id="SSF52151">
    <property type="entry name" value="FabD/lysophospholipase-like"/>
    <property type="match status" value="1"/>
</dbReference>
<protein>
    <recommendedName>
        <fullName evidence="4">PNPLA domain-containing protein</fullName>
    </recommendedName>
</protein>
<dbReference type="Proteomes" id="UP000612956">
    <property type="component" value="Unassembled WGS sequence"/>
</dbReference>
<evidence type="ECO:0000313" key="6">
    <source>
        <dbReference type="Proteomes" id="UP000612956"/>
    </source>
</evidence>
<feature type="compositionally biased region" description="Low complexity" evidence="3">
    <location>
        <begin position="65"/>
        <end position="96"/>
    </location>
</feature>
<feature type="short sequence motif" description="DGA/G" evidence="2">
    <location>
        <begin position="229"/>
        <end position="231"/>
    </location>
</feature>
<feature type="short sequence motif" description="GXSXG" evidence="2">
    <location>
        <begin position="4"/>
        <end position="8"/>
    </location>
</feature>
<comment type="caution">
    <text evidence="5">The sequence shown here is derived from an EMBL/GenBank/DDBJ whole genome shotgun (WGS) entry which is preliminary data.</text>
</comment>
<evidence type="ECO:0000313" key="5">
    <source>
        <dbReference type="EMBL" id="GGK64288.1"/>
    </source>
</evidence>
<keyword evidence="1 2" id="KW-0443">Lipid metabolism</keyword>